<gene>
    <name evidence="1" type="ORF">LY89DRAFT_453534</name>
</gene>
<dbReference type="EMBL" id="KQ947409">
    <property type="protein sequence ID" value="KUJ20740.1"/>
    <property type="molecule type" value="Genomic_DNA"/>
</dbReference>
<keyword evidence="2" id="KW-1185">Reference proteome</keyword>
<dbReference type="RefSeq" id="XP_018075095.1">
    <property type="nucleotide sequence ID" value="XM_018207627.1"/>
</dbReference>
<evidence type="ECO:0000313" key="2">
    <source>
        <dbReference type="Proteomes" id="UP000070700"/>
    </source>
</evidence>
<protein>
    <submittedName>
        <fullName evidence="1">Uncharacterized protein</fullName>
    </submittedName>
</protein>
<proteinExistence type="predicted"/>
<dbReference type="AlphaFoldDB" id="A0A194XKK0"/>
<accession>A0A194XKK0</accession>
<dbReference type="InParanoid" id="A0A194XKK0"/>
<reference evidence="1 2" key="1">
    <citation type="submission" date="2015-10" db="EMBL/GenBank/DDBJ databases">
        <title>Full genome of DAOMC 229536 Phialocephala scopiformis, a fungal endophyte of spruce producing the potent anti-insectan compound rugulosin.</title>
        <authorList>
            <consortium name="DOE Joint Genome Institute"/>
            <person name="Walker A.K."/>
            <person name="Frasz S.L."/>
            <person name="Seifert K.A."/>
            <person name="Miller J.D."/>
            <person name="Mondo S.J."/>
            <person name="Labutti K."/>
            <person name="Lipzen A."/>
            <person name="Dockter R."/>
            <person name="Kennedy M."/>
            <person name="Grigoriev I.V."/>
            <person name="Spatafora J.W."/>
        </authorList>
    </citation>
    <scope>NUCLEOTIDE SEQUENCE [LARGE SCALE GENOMIC DNA]</scope>
    <source>
        <strain evidence="1 2">CBS 120377</strain>
    </source>
</reference>
<sequence>MESSVEDFGPTVAEMVVSVATAVTAITVPSLQLNNSFVFEIRPALFQHSDMCEHKPTCQHCRDTFSSRDHLYSHLPHSAYRKTPKRAYTAFTTTHCIYTTKHLVILR</sequence>
<dbReference type="GeneID" id="28817353"/>
<dbReference type="KEGG" id="psco:LY89DRAFT_453534"/>
<name>A0A194XKK0_MOLSC</name>
<evidence type="ECO:0000313" key="1">
    <source>
        <dbReference type="EMBL" id="KUJ20740.1"/>
    </source>
</evidence>
<dbReference type="Proteomes" id="UP000070700">
    <property type="component" value="Unassembled WGS sequence"/>
</dbReference>
<organism evidence="1 2">
    <name type="scientific">Mollisia scopiformis</name>
    <name type="common">Conifer needle endophyte fungus</name>
    <name type="synonym">Phialocephala scopiformis</name>
    <dbReference type="NCBI Taxonomy" id="149040"/>
    <lineage>
        <taxon>Eukaryota</taxon>
        <taxon>Fungi</taxon>
        <taxon>Dikarya</taxon>
        <taxon>Ascomycota</taxon>
        <taxon>Pezizomycotina</taxon>
        <taxon>Leotiomycetes</taxon>
        <taxon>Helotiales</taxon>
        <taxon>Mollisiaceae</taxon>
        <taxon>Mollisia</taxon>
    </lineage>
</organism>